<feature type="region of interest" description="Disordered" evidence="1">
    <location>
        <begin position="125"/>
        <end position="177"/>
    </location>
</feature>
<dbReference type="Proteomes" id="UP000077521">
    <property type="component" value="Unassembled WGS sequence"/>
</dbReference>
<dbReference type="AlphaFoldDB" id="A0A177T4T9"/>
<reference evidence="3" key="2">
    <citation type="journal article" date="2019" name="IMA Fungus">
        <title>Genome sequencing and comparison of five Tilletia species to identify candidate genes for the detection of regulated species infecting wheat.</title>
        <authorList>
            <person name="Nguyen H.D.T."/>
            <person name="Sultana T."/>
            <person name="Kesanakurti P."/>
            <person name="Hambleton S."/>
        </authorList>
    </citation>
    <scope>NUCLEOTIDE SEQUENCE</scope>
    <source>
        <strain evidence="3">DAOMC 236416</strain>
    </source>
</reference>
<accession>A0A177T4T9</accession>
<evidence type="ECO:0000313" key="3">
    <source>
        <dbReference type="EMBL" id="KAE8241234.1"/>
    </source>
</evidence>
<feature type="region of interest" description="Disordered" evidence="1">
    <location>
        <begin position="85"/>
        <end position="108"/>
    </location>
</feature>
<feature type="signal peptide" evidence="2">
    <location>
        <begin position="1"/>
        <end position="19"/>
    </location>
</feature>
<sequence>MFTKLGFLPVVALAFMVQAAPVVPYDLLDAQNFHDQGERSILPRGINIPWKFVGPSILGTVTLDNLYFHNAQDAFAWPGFGTTPAQTVPGTSTPSPVPASSPPPAATVPMRRSAYASYLGKYPGWEKDQVPRSQPPPQERGPTAVETPTIPPLDRKDQVRSSSVDPSDFDTTRPGGRGINIPWRWVGPSIAGTVVLDHLFMDNPPTPIGGPETTMTYPVFSNPQAAASPTAAGPSTSPTRVVNGKRADTSASPRSYEQLGENVEPTVRKVPIKWIGLGILGGVVLDRVLPHLPRPYFHRQPHLRALDYGERADAAGSKRSEHGDRINLPWK</sequence>
<organism evidence="3 4">
    <name type="scientific">Tilletia indica</name>
    <dbReference type="NCBI Taxonomy" id="43049"/>
    <lineage>
        <taxon>Eukaryota</taxon>
        <taxon>Fungi</taxon>
        <taxon>Dikarya</taxon>
        <taxon>Basidiomycota</taxon>
        <taxon>Ustilaginomycotina</taxon>
        <taxon>Exobasidiomycetes</taxon>
        <taxon>Tilletiales</taxon>
        <taxon>Tilletiaceae</taxon>
        <taxon>Tilletia</taxon>
    </lineage>
</organism>
<reference evidence="3" key="1">
    <citation type="submission" date="2016-04" db="EMBL/GenBank/DDBJ databases">
        <authorList>
            <person name="Nguyen H.D."/>
            <person name="Samba Siva P."/>
            <person name="Cullis J."/>
            <person name="Levesque C.A."/>
            <person name="Hambleton S."/>
        </authorList>
    </citation>
    <scope>NUCLEOTIDE SEQUENCE</scope>
    <source>
        <strain evidence="3">DAOMC 236416</strain>
    </source>
</reference>
<evidence type="ECO:0000256" key="2">
    <source>
        <dbReference type="SAM" id="SignalP"/>
    </source>
</evidence>
<gene>
    <name evidence="3" type="ORF">A4X13_0g7504</name>
</gene>
<evidence type="ECO:0000256" key="1">
    <source>
        <dbReference type="SAM" id="MobiDB-lite"/>
    </source>
</evidence>
<feature type="compositionally biased region" description="Low complexity" evidence="1">
    <location>
        <begin position="225"/>
        <end position="239"/>
    </location>
</feature>
<name>A0A177T4T9_9BASI</name>
<protein>
    <submittedName>
        <fullName evidence="3">Uncharacterized protein</fullName>
    </submittedName>
</protein>
<feature type="region of interest" description="Disordered" evidence="1">
    <location>
        <begin position="224"/>
        <end position="260"/>
    </location>
</feature>
<comment type="caution">
    <text evidence="3">The sequence shown here is derived from an EMBL/GenBank/DDBJ whole genome shotgun (WGS) entry which is preliminary data.</text>
</comment>
<keyword evidence="4" id="KW-1185">Reference proteome</keyword>
<evidence type="ECO:0000313" key="4">
    <source>
        <dbReference type="Proteomes" id="UP000077521"/>
    </source>
</evidence>
<dbReference type="EMBL" id="LWDF02000948">
    <property type="protein sequence ID" value="KAE8241234.1"/>
    <property type="molecule type" value="Genomic_DNA"/>
</dbReference>
<keyword evidence="2" id="KW-0732">Signal</keyword>
<proteinExistence type="predicted"/>
<feature type="chain" id="PRO_5043713766" evidence="2">
    <location>
        <begin position="20"/>
        <end position="331"/>
    </location>
</feature>
<feature type="compositionally biased region" description="Pro residues" evidence="1">
    <location>
        <begin position="95"/>
        <end position="106"/>
    </location>
</feature>